<dbReference type="EMBL" id="CAJVCH010240603">
    <property type="protein sequence ID" value="CAG7732950.1"/>
    <property type="molecule type" value="Genomic_DNA"/>
</dbReference>
<reference evidence="1" key="1">
    <citation type="submission" date="2021-06" db="EMBL/GenBank/DDBJ databases">
        <authorList>
            <person name="Hodson N. C."/>
            <person name="Mongue J. A."/>
            <person name="Jaron S. K."/>
        </authorList>
    </citation>
    <scope>NUCLEOTIDE SEQUENCE</scope>
</reference>
<keyword evidence="2" id="KW-1185">Reference proteome</keyword>
<organism evidence="1 2">
    <name type="scientific">Allacma fusca</name>
    <dbReference type="NCBI Taxonomy" id="39272"/>
    <lineage>
        <taxon>Eukaryota</taxon>
        <taxon>Metazoa</taxon>
        <taxon>Ecdysozoa</taxon>
        <taxon>Arthropoda</taxon>
        <taxon>Hexapoda</taxon>
        <taxon>Collembola</taxon>
        <taxon>Symphypleona</taxon>
        <taxon>Sminthuridae</taxon>
        <taxon>Allacma</taxon>
    </lineage>
</organism>
<sequence>MASSIPYRRVARSTDLLAMDKVNTDNS</sequence>
<evidence type="ECO:0000313" key="1">
    <source>
        <dbReference type="EMBL" id="CAG7732950.1"/>
    </source>
</evidence>
<name>A0A8J2P5U1_9HEXA</name>
<dbReference type="Proteomes" id="UP000708208">
    <property type="component" value="Unassembled WGS sequence"/>
</dbReference>
<evidence type="ECO:0000313" key="2">
    <source>
        <dbReference type="Proteomes" id="UP000708208"/>
    </source>
</evidence>
<comment type="caution">
    <text evidence="1">The sequence shown here is derived from an EMBL/GenBank/DDBJ whole genome shotgun (WGS) entry which is preliminary data.</text>
</comment>
<dbReference type="AlphaFoldDB" id="A0A8J2P5U1"/>
<accession>A0A8J2P5U1</accession>
<feature type="non-terminal residue" evidence="1">
    <location>
        <position position="27"/>
    </location>
</feature>
<proteinExistence type="predicted"/>
<gene>
    <name evidence="1" type="ORF">AFUS01_LOCUS21428</name>
</gene>
<protein>
    <submittedName>
        <fullName evidence="1">Uncharacterized protein</fullName>
    </submittedName>
</protein>